<sequence length="47" mass="5473">MEFSRRDAEAERLAAYADRAEALGFAMLAQEVRTLLERDGEYVKYLF</sequence>
<proteinExistence type="predicted"/>
<dbReference type="AlphaFoldDB" id="A0AAE9YI57"/>
<evidence type="ECO:0000313" key="1">
    <source>
        <dbReference type="EMBL" id="WCO68942.1"/>
    </source>
</evidence>
<dbReference type="EMBL" id="CP116942">
    <property type="protein sequence ID" value="WCO68942.1"/>
    <property type="molecule type" value="Genomic_DNA"/>
</dbReference>
<accession>A0AAE9YI57</accession>
<dbReference type="Proteomes" id="UP001216390">
    <property type="component" value="Chromosome"/>
</dbReference>
<protein>
    <submittedName>
        <fullName evidence="1">Uncharacterized protein</fullName>
    </submittedName>
</protein>
<organism evidence="1 2">
    <name type="scientific">Iamia majanohamensis</name>
    <dbReference type="NCBI Taxonomy" id="467976"/>
    <lineage>
        <taxon>Bacteria</taxon>
        <taxon>Bacillati</taxon>
        <taxon>Actinomycetota</taxon>
        <taxon>Acidimicrobiia</taxon>
        <taxon>Acidimicrobiales</taxon>
        <taxon>Iamiaceae</taxon>
        <taxon>Iamia</taxon>
    </lineage>
</organism>
<dbReference type="KEGG" id="ima:PO878_09420"/>
<name>A0AAE9YI57_9ACTN</name>
<keyword evidence="2" id="KW-1185">Reference proteome</keyword>
<gene>
    <name evidence="1" type="ORF">PO878_09420</name>
</gene>
<evidence type="ECO:0000313" key="2">
    <source>
        <dbReference type="Proteomes" id="UP001216390"/>
    </source>
</evidence>
<dbReference type="RefSeq" id="WP_272738456.1">
    <property type="nucleotide sequence ID" value="NZ_CP116942.1"/>
</dbReference>
<reference evidence="1" key="1">
    <citation type="submission" date="2023-01" db="EMBL/GenBank/DDBJ databases">
        <title>The diversity of Class Acidimicrobiia in South China Sea sediment environments and the proposal of Iamia marina sp. nov., a novel species of the genus Iamia.</title>
        <authorList>
            <person name="He Y."/>
            <person name="Tian X."/>
        </authorList>
    </citation>
    <scope>NUCLEOTIDE SEQUENCE</scope>
    <source>
        <strain evidence="1">DSM 19957</strain>
    </source>
</reference>